<dbReference type="Proteomes" id="UP000182719">
    <property type="component" value="Unassembled WGS sequence"/>
</dbReference>
<evidence type="ECO:0000259" key="1">
    <source>
        <dbReference type="Pfam" id="PF13649"/>
    </source>
</evidence>
<proteinExistence type="predicted"/>
<dbReference type="RefSeq" id="WP_075005805.1">
    <property type="nucleotide sequence ID" value="NZ_FOAP01000003.1"/>
</dbReference>
<organism evidence="2 3">
    <name type="scientific">Stigmatella aurantiaca</name>
    <dbReference type="NCBI Taxonomy" id="41"/>
    <lineage>
        <taxon>Bacteria</taxon>
        <taxon>Pseudomonadati</taxon>
        <taxon>Myxococcota</taxon>
        <taxon>Myxococcia</taxon>
        <taxon>Myxococcales</taxon>
        <taxon>Cystobacterineae</taxon>
        <taxon>Archangiaceae</taxon>
        <taxon>Stigmatella</taxon>
    </lineage>
</organism>
<keyword evidence="3" id="KW-1185">Reference proteome</keyword>
<dbReference type="InterPro" id="IPR041698">
    <property type="entry name" value="Methyltransf_25"/>
</dbReference>
<dbReference type="InterPro" id="IPR050447">
    <property type="entry name" value="Erg6_SMT_methyltransf"/>
</dbReference>
<dbReference type="OrthoDB" id="9769602at2"/>
<dbReference type="EMBL" id="FOAP01000003">
    <property type="protein sequence ID" value="SEK96822.1"/>
    <property type="molecule type" value="Genomic_DNA"/>
</dbReference>
<evidence type="ECO:0000313" key="2">
    <source>
        <dbReference type="EMBL" id="SEK96822.1"/>
    </source>
</evidence>
<dbReference type="SUPFAM" id="SSF53335">
    <property type="entry name" value="S-adenosyl-L-methionine-dependent methyltransferases"/>
    <property type="match status" value="1"/>
</dbReference>
<feature type="domain" description="Methyltransferase" evidence="1">
    <location>
        <begin position="92"/>
        <end position="185"/>
    </location>
</feature>
<dbReference type="PANTHER" id="PTHR44068:SF11">
    <property type="entry name" value="GERANYL DIPHOSPHATE 2-C-METHYLTRANSFERASE"/>
    <property type="match status" value="1"/>
</dbReference>
<reference evidence="3" key="1">
    <citation type="submission" date="2016-10" db="EMBL/GenBank/DDBJ databases">
        <authorList>
            <person name="Varghese N."/>
            <person name="Submissions S."/>
        </authorList>
    </citation>
    <scope>NUCLEOTIDE SEQUENCE [LARGE SCALE GENOMIC DNA]</scope>
    <source>
        <strain evidence="3">DSM 17044</strain>
    </source>
</reference>
<dbReference type="InterPro" id="IPR029063">
    <property type="entry name" value="SAM-dependent_MTases_sf"/>
</dbReference>
<evidence type="ECO:0000313" key="3">
    <source>
        <dbReference type="Proteomes" id="UP000182719"/>
    </source>
</evidence>
<protein>
    <submittedName>
        <fullName evidence="2">Cyclopropane fatty-acyl-phospholipid synthase</fullName>
    </submittedName>
</protein>
<accession>A0A1H7LCY9</accession>
<name>A0A1H7LCY9_STIAU</name>
<dbReference type="Pfam" id="PF13649">
    <property type="entry name" value="Methyltransf_25"/>
    <property type="match status" value="1"/>
</dbReference>
<gene>
    <name evidence="2" type="ORF">SAMN05444354_103201</name>
</gene>
<dbReference type="Gene3D" id="3.40.50.150">
    <property type="entry name" value="Vaccinia Virus protein VP39"/>
    <property type="match status" value="1"/>
</dbReference>
<dbReference type="PANTHER" id="PTHR44068">
    <property type="entry name" value="ZGC:194242"/>
    <property type="match status" value="1"/>
</dbReference>
<dbReference type="AlphaFoldDB" id="A0A1H7LCY9"/>
<dbReference type="CDD" id="cd02440">
    <property type="entry name" value="AdoMet_MTases"/>
    <property type="match status" value="1"/>
</dbReference>
<sequence length="296" mass="33285">MNVEPALARISPSLGRDEVQKDVAAYYDAKTEGILRRYGPGPRVHYHSGLVDDMPPPGLTAQALRVRIHDSQELLLREMSYAVSESWAGKRVLDVGCGLGGGSLYWATEHRAHVTAITIAPAHVPLVQRFATQAGVADRVRVLLCDAMEVPGSDYFDRVVAVESSCYLPRPAWFQQLHRLLRPGGTVVLMDCFLGRPELAGPFDRYWRTRIGTTDEYLRAASQAGLELELYQDLAYRTVNFWTLTMDLMAREQEERVPQGPALSARPVSQREHLRLQQAMLDGGLQYALMVLRRRR</sequence>